<organism evidence="3 5">
    <name type="scientific">Frigoribacterium faeni</name>
    <dbReference type="NCBI Taxonomy" id="145483"/>
    <lineage>
        <taxon>Bacteria</taxon>
        <taxon>Bacillati</taxon>
        <taxon>Actinomycetota</taxon>
        <taxon>Actinomycetes</taxon>
        <taxon>Micrococcales</taxon>
        <taxon>Microbacteriaceae</taxon>
        <taxon>Frigoribacterium</taxon>
    </lineage>
</organism>
<evidence type="ECO:0000313" key="2">
    <source>
        <dbReference type="EMBL" id="GEK84443.1"/>
    </source>
</evidence>
<dbReference type="SUPFAM" id="SSF46785">
    <property type="entry name" value="Winged helix' DNA-binding domain"/>
    <property type="match status" value="1"/>
</dbReference>
<evidence type="ECO:0000313" key="5">
    <source>
        <dbReference type="Proteomes" id="UP000522688"/>
    </source>
</evidence>
<dbReference type="EMBL" id="JACGWW010000001">
    <property type="protein sequence ID" value="MBA8811840.1"/>
    <property type="molecule type" value="Genomic_DNA"/>
</dbReference>
<dbReference type="PROSITE" id="PS50995">
    <property type="entry name" value="HTH_MARR_2"/>
    <property type="match status" value="1"/>
</dbReference>
<dbReference type="RefSeq" id="WP_146856764.1">
    <property type="nucleotide sequence ID" value="NZ_BAAAHR010000007.1"/>
</dbReference>
<reference evidence="3 5" key="2">
    <citation type="submission" date="2020-07" db="EMBL/GenBank/DDBJ databases">
        <title>Sequencing the genomes of 1000 actinobacteria strains.</title>
        <authorList>
            <person name="Klenk H.-P."/>
        </authorList>
    </citation>
    <scope>NUCLEOTIDE SEQUENCE [LARGE SCALE GENOMIC DNA]</scope>
    <source>
        <strain evidence="3 5">DSM 10309</strain>
    </source>
</reference>
<comment type="caution">
    <text evidence="3">The sequence shown here is derived from an EMBL/GenBank/DDBJ whole genome shotgun (WGS) entry which is preliminary data.</text>
</comment>
<dbReference type="PANTHER" id="PTHR33164">
    <property type="entry name" value="TRANSCRIPTIONAL REGULATOR, MARR FAMILY"/>
    <property type="match status" value="1"/>
</dbReference>
<dbReference type="Pfam" id="PF01047">
    <property type="entry name" value="MarR"/>
    <property type="match status" value="1"/>
</dbReference>
<keyword evidence="3" id="KW-0238">DNA-binding</keyword>
<dbReference type="Gene3D" id="1.10.10.10">
    <property type="entry name" value="Winged helix-like DNA-binding domain superfamily/Winged helix DNA-binding domain"/>
    <property type="match status" value="1"/>
</dbReference>
<dbReference type="GO" id="GO:0006950">
    <property type="term" value="P:response to stress"/>
    <property type="evidence" value="ECO:0007669"/>
    <property type="project" value="TreeGrafter"/>
</dbReference>
<dbReference type="EMBL" id="BJUV01000037">
    <property type="protein sequence ID" value="GEK84443.1"/>
    <property type="molecule type" value="Genomic_DNA"/>
</dbReference>
<dbReference type="AlphaFoldDB" id="A0A7W3JFG9"/>
<evidence type="ECO:0000313" key="4">
    <source>
        <dbReference type="Proteomes" id="UP000321154"/>
    </source>
</evidence>
<dbReference type="SMART" id="SM00347">
    <property type="entry name" value="HTH_MARR"/>
    <property type="match status" value="1"/>
</dbReference>
<gene>
    <name evidence="3" type="ORF">FB463_000064</name>
    <name evidence="2" type="ORF">FFA01_27520</name>
</gene>
<keyword evidence="4" id="KW-1185">Reference proteome</keyword>
<dbReference type="InterPro" id="IPR036390">
    <property type="entry name" value="WH_DNA-bd_sf"/>
</dbReference>
<name>A0A7W3JFG9_9MICO</name>
<evidence type="ECO:0000313" key="3">
    <source>
        <dbReference type="EMBL" id="MBA8811840.1"/>
    </source>
</evidence>
<dbReference type="PANTHER" id="PTHR33164:SF94">
    <property type="entry name" value="TRANSCRIPTIONAL REGULATORY PROTEIN-RELATED"/>
    <property type="match status" value="1"/>
</dbReference>
<dbReference type="Proteomes" id="UP000321154">
    <property type="component" value="Unassembled WGS sequence"/>
</dbReference>
<dbReference type="GO" id="GO:0003700">
    <property type="term" value="F:DNA-binding transcription factor activity"/>
    <property type="evidence" value="ECO:0007669"/>
    <property type="project" value="InterPro"/>
</dbReference>
<sequence>MGLYDLFFDLTRLEMRLWDHVDGALRAETDVPLGRFEALLVLQRLGPCRILDVSRELGLTVGGTSKLIDRLETGGLCARRPNPDDRRSSLLVLTEEARVVIDRGETVVESTLQTHLGAHLSDEARRTLGAQLGSLRRAGRTART</sequence>
<reference evidence="2 4" key="1">
    <citation type="submission" date="2019-07" db="EMBL/GenBank/DDBJ databases">
        <title>Whole genome shotgun sequence of Frigoribacterium faeni NBRC 103066.</title>
        <authorList>
            <person name="Hosoyama A."/>
            <person name="Uohara A."/>
            <person name="Ohji S."/>
            <person name="Ichikawa N."/>
        </authorList>
    </citation>
    <scope>NUCLEOTIDE SEQUENCE [LARGE SCALE GENOMIC DNA]</scope>
    <source>
        <strain evidence="2 4">NBRC 103066</strain>
    </source>
</reference>
<dbReference type="Proteomes" id="UP000522688">
    <property type="component" value="Unassembled WGS sequence"/>
</dbReference>
<proteinExistence type="predicted"/>
<accession>A0A7W3JFG9</accession>
<dbReference type="OrthoDB" id="162531at2"/>
<protein>
    <submittedName>
        <fullName evidence="3">DNA-binding MarR family transcriptional regulator</fullName>
    </submittedName>
</protein>
<dbReference type="InterPro" id="IPR039422">
    <property type="entry name" value="MarR/SlyA-like"/>
</dbReference>
<evidence type="ECO:0000259" key="1">
    <source>
        <dbReference type="PROSITE" id="PS50995"/>
    </source>
</evidence>
<dbReference type="GO" id="GO:0003677">
    <property type="term" value="F:DNA binding"/>
    <property type="evidence" value="ECO:0007669"/>
    <property type="project" value="UniProtKB-KW"/>
</dbReference>
<feature type="domain" description="HTH marR-type" evidence="1">
    <location>
        <begin position="3"/>
        <end position="137"/>
    </location>
</feature>
<dbReference type="InterPro" id="IPR000835">
    <property type="entry name" value="HTH_MarR-typ"/>
</dbReference>
<dbReference type="InterPro" id="IPR036388">
    <property type="entry name" value="WH-like_DNA-bd_sf"/>
</dbReference>